<dbReference type="CDD" id="cd18794">
    <property type="entry name" value="SF2_C_RecQ"/>
    <property type="match status" value="1"/>
</dbReference>
<evidence type="ECO:0000256" key="4">
    <source>
        <dbReference type="ARBA" id="ARBA00022723"/>
    </source>
</evidence>
<evidence type="ECO:0000256" key="7">
    <source>
        <dbReference type="ARBA" id="ARBA00022801"/>
    </source>
</evidence>
<dbReference type="Gene3D" id="1.10.150.80">
    <property type="entry name" value="HRDC domain"/>
    <property type="match status" value="1"/>
</dbReference>
<evidence type="ECO:0000256" key="10">
    <source>
        <dbReference type="ARBA" id="ARBA00022840"/>
    </source>
</evidence>
<dbReference type="SUPFAM" id="SSF52540">
    <property type="entry name" value="P-loop containing nucleoside triphosphate hydrolases"/>
    <property type="match status" value="2"/>
</dbReference>
<evidence type="ECO:0000256" key="11">
    <source>
        <dbReference type="ARBA" id="ARBA00023125"/>
    </source>
</evidence>
<evidence type="ECO:0000256" key="13">
    <source>
        <dbReference type="ARBA" id="ARBA00023204"/>
    </source>
</evidence>
<dbReference type="AlphaFoldDB" id="A0AAW9QUI8"/>
<dbReference type="Proteomes" id="UP001328733">
    <property type="component" value="Unassembled WGS sequence"/>
</dbReference>
<keyword evidence="9" id="KW-0862">Zinc</keyword>
<evidence type="ECO:0000256" key="8">
    <source>
        <dbReference type="ARBA" id="ARBA00022806"/>
    </source>
</evidence>
<keyword evidence="14" id="KW-0413">Isomerase</keyword>
<dbReference type="PROSITE" id="PS51194">
    <property type="entry name" value="HELICASE_CTER"/>
    <property type="match status" value="1"/>
</dbReference>
<dbReference type="InterPro" id="IPR029491">
    <property type="entry name" value="Helicase_HTH"/>
</dbReference>
<dbReference type="InterPro" id="IPR013324">
    <property type="entry name" value="RNA_pol_sigma_r3/r4-like"/>
</dbReference>
<sequence>MSRFADLEGALKYYFGYDRFRPNQKAIIQAALENRDLLVIMPTGGGKSLCYQLPALLKKGLTVVVSPLIALMEDQVSALVDNGIGATFLNSTLNAKQTRDRESLILGGKIKLLYVAPERLLSNSFLEFLSVVDNYIGLSLLAIDEAHCVSDWGHDFRPEYRQIKQVRQRFPDVPLLALTATATERVREDIITQLGLKEAAVYLSSFNRPNLYYEIQPKGRGTYEQLLNYIRQEKGSGIVYCFSRKTVDKIASKLREDGIEALPYHAGMEDKERSRNQTRFIRDDARVMVATIAFGMGINKPDVRFVVHFDLPRNLEGYYQESGRAGRDGEPAKCTLFFSFGDIRNIEFFINQKNDEKEQMIARQQLRRVLDYAEGTECRRSIVLRYFGEVYEGDCGLCDNCRNEKPREDWSIEAQKFLSCVARTGQKFGMMHVIDVLRGSKKQKIEQYQHHLLSTYGIGKDRTVEDWKLLSRSLVHQGLLDETQDGYRILKLNQRSWEVMRKQRSVFIAVPRKTIERESGDDNSRRAESELLFERLRLLRKKIADAQGVPPYVIFHDSTLRLMAQEQPRTLVEFGQLSGVGQRKLQQYGDIFLAAIADFCQEVLSPTQLMTLQYYQDGLSIEEIAKTRSITVSTVVEHLAKLIEAGQPVEIDHLVPTARRQIILLTIERVGDRSLRTIKDNLGDNYSYEEIKLVLAWKRRIG</sequence>
<keyword evidence="12" id="KW-0233">DNA recombination</keyword>
<comment type="cofactor">
    <cofactor evidence="1">
        <name>Mg(2+)</name>
        <dbReference type="ChEBI" id="CHEBI:18420"/>
    </cofactor>
</comment>
<protein>
    <recommendedName>
        <fullName evidence="16">DNA helicase RecQ</fullName>
        <ecNumber evidence="16">5.6.2.4</ecNumber>
    </recommendedName>
</protein>
<evidence type="ECO:0000259" key="19">
    <source>
        <dbReference type="PROSITE" id="PS51194"/>
    </source>
</evidence>
<dbReference type="GO" id="GO:0005524">
    <property type="term" value="F:ATP binding"/>
    <property type="evidence" value="ECO:0007669"/>
    <property type="project" value="UniProtKB-KW"/>
</dbReference>
<dbReference type="InterPro" id="IPR018982">
    <property type="entry name" value="RQC_domain"/>
</dbReference>
<dbReference type="SMART" id="SM00487">
    <property type="entry name" value="DEXDc"/>
    <property type="match status" value="1"/>
</dbReference>
<dbReference type="CDD" id="cd17920">
    <property type="entry name" value="DEXHc_RecQ"/>
    <property type="match status" value="1"/>
</dbReference>
<evidence type="ECO:0000313" key="21">
    <source>
        <dbReference type="Proteomes" id="UP001328733"/>
    </source>
</evidence>
<dbReference type="NCBIfam" id="TIGR00614">
    <property type="entry name" value="recQ_fam"/>
    <property type="match status" value="1"/>
</dbReference>
<dbReference type="Pfam" id="PF14493">
    <property type="entry name" value="HTH_40"/>
    <property type="match status" value="1"/>
</dbReference>
<dbReference type="GO" id="GO:0009432">
    <property type="term" value="P:SOS response"/>
    <property type="evidence" value="ECO:0007669"/>
    <property type="project" value="UniProtKB-UniRule"/>
</dbReference>
<dbReference type="Pfam" id="PF16124">
    <property type="entry name" value="RecQ_Zn_bind"/>
    <property type="match status" value="1"/>
</dbReference>
<dbReference type="NCBIfam" id="TIGR01389">
    <property type="entry name" value="recQ"/>
    <property type="match status" value="1"/>
</dbReference>
<dbReference type="GO" id="GO:0016787">
    <property type="term" value="F:hydrolase activity"/>
    <property type="evidence" value="ECO:0007669"/>
    <property type="project" value="UniProtKB-KW"/>
</dbReference>
<dbReference type="GO" id="GO:0003677">
    <property type="term" value="F:DNA binding"/>
    <property type="evidence" value="ECO:0007669"/>
    <property type="project" value="UniProtKB-KW"/>
</dbReference>
<dbReference type="Gene3D" id="3.40.50.300">
    <property type="entry name" value="P-loop containing nucleotide triphosphate hydrolases"/>
    <property type="match status" value="2"/>
</dbReference>
<evidence type="ECO:0000256" key="14">
    <source>
        <dbReference type="ARBA" id="ARBA00023235"/>
    </source>
</evidence>
<evidence type="ECO:0000313" key="20">
    <source>
        <dbReference type="EMBL" id="MEG3438611.1"/>
    </source>
</evidence>
<dbReference type="GO" id="GO:0043138">
    <property type="term" value="F:3'-5' DNA helicase activity"/>
    <property type="evidence" value="ECO:0007669"/>
    <property type="project" value="UniProtKB-EC"/>
</dbReference>
<evidence type="ECO:0000256" key="12">
    <source>
        <dbReference type="ARBA" id="ARBA00023172"/>
    </source>
</evidence>
<evidence type="ECO:0000256" key="9">
    <source>
        <dbReference type="ARBA" id="ARBA00022833"/>
    </source>
</evidence>
<dbReference type="PANTHER" id="PTHR13710:SF105">
    <property type="entry name" value="ATP-DEPENDENT DNA HELICASE Q1"/>
    <property type="match status" value="1"/>
</dbReference>
<comment type="cofactor">
    <cofactor evidence="2">
        <name>Zn(2+)</name>
        <dbReference type="ChEBI" id="CHEBI:29105"/>
    </cofactor>
</comment>
<dbReference type="PROSITE" id="PS50967">
    <property type="entry name" value="HRDC"/>
    <property type="match status" value="1"/>
</dbReference>
<evidence type="ECO:0000259" key="18">
    <source>
        <dbReference type="PROSITE" id="PS51192"/>
    </source>
</evidence>
<dbReference type="InterPro" id="IPR004589">
    <property type="entry name" value="DNA_helicase_ATP-dep_RecQ"/>
</dbReference>
<keyword evidence="10" id="KW-0067">ATP-binding</keyword>
<dbReference type="GO" id="GO:0030894">
    <property type="term" value="C:replisome"/>
    <property type="evidence" value="ECO:0007669"/>
    <property type="project" value="TreeGrafter"/>
</dbReference>
<dbReference type="InterPro" id="IPR032284">
    <property type="entry name" value="RecQ_Zn-bd"/>
</dbReference>
<dbReference type="Pfam" id="PF00570">
    <property type="entry name" value="HRDC"/>
    <property type="match status" value="1"/>
</dbReference>
<reference evidence="20 21" key="1">
    <citation type="submission" date="2024-01" db="EMBL/GenBank/DDBJ databases">
        <title>Genomic insights into the taxonomy and metabolism of the cyanobacterium Pannus brasiliensis CCIBt3594.</title>
        <authorList>
            <person name="Machado M."/>
            <person name="Botero N.B."/>
            <person name="Andreote A.P.D."/>
            <person name="Feitosa A.M.T."/>
            <person name="Popin R."/>
            <person name="Sivonen K."/>
            <person name="Fiore M.F."/>
        </authorList>
    </citation>
    <scope>NUCLEOTIDE SEQUENCE [LARGE SCALE GENOMIC DNA]</scope>
    <source>
        <strain evidence="20 21">CCIBt3594</strain>
    </source>
</reference>
<evidence type="ECO:0000256" key="16">
    <source>
        <dbReference type="NCBIfam" id="TIGR01389"/>
    </source>
</evidence>
<dbReference type="InterPro" id="IPR002121">
    <property type="entry name" value="HRDC_dom"/>
</dbReference>
<feature type="domain" description="Helicase C-terminal" evidence="19">
    <location>
        <begin position="222"/>
        <end position="370"/>
    </location>
</feature>
<dbReference type="GO" id="GO:0006260">
    <property type="term" value="P:DNA replication"/>
    <property type="evidence" value="ECO:0007669"/>
    <property type="project" value="InterPro"/>
</dbReference>
<dbReference type="Gene3D" id="1.10.10.10">
    <property type="entry name" value="Winged helix-like DNA-binding domain superfamily/Winged helix DNA-binding domain"/>
    <property type="match status" value="1"/>
</dbReference>
<evidence type="ECO:0000256" key="3">
    <source>
        <dbReference type="ARBA" id="ARBA00005446"/>
    </source>
</evidence>
<dbReference type="Pfam" id="PF00270">
    <property type="entry name" value="DEAD"/>
    <property type="match status" value="1"/>
</dbReference>
<dbReference type="RefSeq" id="WP_332866088.1">
    <property type="nucleotide sequence ID" value="NZ_JBAFSM010000031.1"/>
</dbReference>
<dbReference type="GO" id="GO:0005737">
    <property type="term" value="C:cytoplasm"/>
    <property type="evidence" value="ECO:0007669"/>
    <property type="project" value="TreeGrafter"/>
</dbReference>
<dbReference type="PROSITE" id="PS51192">
    <property type="entry name" value="HELICASE_ATP_BIND_1"/>
    <property type="match status" value="1"/>
</dbReference>
<evidence type="ECO:0000256" key="5">
    <source>
        <dbReference type="ARBA" id="ARBA00022741"/>
    </source>
</evidence>
<accession>A0AAW9QUI8</accession>
<keyword evidence="6" id="KW-0227">DNA damage</keyword>
<dbReference type="InterPro" id="IPR044876">
    <property type="entry name" value="HRDC_dom_sf"/>
</dbReference>
<dbReference type="EC" id="5.6.2.4" evidence="16"/>
<dbReference type="InterPro" id="IPR010997">
    <property type="entry name" value="HRDC-like_sf"/>
</dbReference>
<proteinExistence type="inferred from homology"/>
<dbReference type="InterPro" id="IPR027417">
    <property type="entry name" value="P-loop_NTPase"/>
</dbReference>
<name>A0AAW9QUI8_9CHRO</name>
<dbReference type="SUPFAM" id="SSF47819">
    <property type="entry name" value="HRDC-like"/>
    <property type="match status" value="1"/>
</dbReference>
<evidence type="ECO:0000256" key="2">
    <source>
        <dbReference type="ARBA" id="ARBA00001947"/>
    </source>
</evidence>
<dbReference type="Pfam" id="PF09382">
    <property type="entry name" value="RQC"/>
    <property type="match status" value="1"/>
</dbReference>
<dbReference type="PANTHER" id="PTHR13710">
    <property type="entry name" value="DNA HELICASE RECQ FAMILY MEMBER"/>
    <property type="match status" value="1"/>
</dbReference>
<comment type="catalytic activity">
    <reaction evidence="15">
        <text>Couples ATP hydrolysis with the unwinding of duplex DNA by translocating in the 3'-5' direction.</text>
        <dbReference type="EC" id="5.6.2.4"/>
    </reaction>
</comment>
<keyword evidence="4" id="KW-0479">Metal-binding</keyword>
<keyword evidence="5" id="KW-0547">Nucleotide-binding</keyword>
<evidence type="ECO:0000259" key="17">
    <source>
        <dbReference type="PROSITE" id="PS50967"/>
    </source>
</evidence>
<dbReference type="FunFam" id="3.40.50.300:FF:000156">
    <property type="entry name" value="ATP-dependent DNA helicase recQ"/>
    <property type="match status" value="1"/>
</dbReference>
<evidence type="ECO:0000256" key="1">
    <source>
        <dbReference type="ARBA" id="ARBA00001946"/>
    </source>
</evidence>
<keyword evidence="7 20" id="KW-0378">Hydrolase</keyword>
<dbReference type="GO" id="GO:0006310">
    <property type="term" value="P:DNA recombination"/>
    <property type="evidence" value="ECO:0007669"/>
    <property type="project" value="UniProtKB-UniRule"/>
</dbReference>
<dbReference type="SMART" id="SM00956">
    <property type="entry name" value="RQC"/>
    <property type="match status" value="1"/>
</dbReference>
<dbReference type="GO" id="GO:0009378">
    <property type="term" value="F:four-way junction helicase activity"/>
    <property type="evidence" value="ECO:0007669"/>
    <property type="project" value="TreeGrafter"/>
</dbReference>
<keyword evidence="8 20" id="KW-0347">Helicase</keyword>
<feature type="domain" description="HRDC" evidence="17">
    <location>
        <begin position="526"/>
        <end position="606"/>
    </location>
</feature>
<dbReference type="InterPro" id="IPR014001">
    <property type="entry name" value="Helicase_ATP-bd"/>
</dbReference>
<dbReference type="Pfam" id="PF00271">
    <property type="entry name" value="Helicase_C"/>
    <property type="match status" value="1"/>
</dbReference>
<dbReference type="FunFam" id="3.40.50.300:FF:000296">
    <property type="entry name" value="ATP-dependent DNA helicase RecQ"/>
    <property type="match status" value="1"/>
</dbReference>
<dbReference type="InterPro" id="IPR011545">
    <property type="entry name" value="DEAD/DEAH_box_helicase_dom"/>
</dbReference>
<dbReference type="GO" id="GO:0006281">
    <property type="term" value="P:DNA repair"/>
    <property type="evidence" value="ECO:0007669"/>
    <property type="project" value="UniProtKB-KW"/>
</dbReference>
<dbReference type="InterPro" id="IPR036388">
    <property type="entry name" value="WH-like_DNA-bd_sf"/>
</dbReference>
<evidence type="ECO:0000256" key="6">
    <source>
        <dbReference type="ARBA" id="ARBA00022763"/>
    </source>
</evidence>
<dbReference type="SUPFAM" id="SSF88659">
    <property type="entry name" value="Sigma3 and sigma4 domains of RNA polymerase sigma factors"/>
    <property type="match status" value="1"/>
</dbReference>
<keyword evidence="21" id="KW-1185">Reference proteome</keyword>
<comment type="similarity">
    <text evidence="3">Belongs to the helicase family. RecQ subfamily.</text>
</comment>
<dbReference type="SMART" id="SM00490">
    <property type="entry name" value="HELICc"/>
    <property type="match status" value="1"/>
</dbReference>
<organism evidence="20 21">
    <name type="scientific">Pannus brasiliensis CCIBt3594</name>
    <dbReference type="NCBI Taxonomy" id="1427578"/>
    <lineage>
        <taxon>Bacteria</taxon>
        <taxon>Bacillati</taxon>
        <taxon>Cyanobacteriota</taxon>
        <taxon>Cyanophyceae</taxon>
        <taxon>Oscillatoriophycideae</taxon>
        <taxon>Chroococcales</taxon>
        <taxon>Microcystaceae</taxon>
        <taxon>Pannus</taxon>
    </lineage>
</organism>
<dbReference type="InterPro" id="IPR006293">
    <property type="entry name" value="DNA_helicase_ATP-dep_RecQ_bac"/>
</dbReference>
<dbReference type="InterPro" id="IPR001650">
    <property type="entry name" value="Helicase_C-like"/>
</dbReference>
<keyword evidence="11" id="KW-0238">DNA-binding</keyword>
<dbReference type="EMBL" id="JBAFSM010000031">
    <property type="protein sequence ID" value="MEG3438611.1"/>
    <property type="molecule type" value="Genomic_DNA"/>
</dbReference>
<dbReference type="Gene3D" id="1.10.10.1390">
    <property type="entry name" value="ATP-dependent DNA helicase RecQ"/>
    <property type="match status" value="1"/>
</dbReference>
<gene>
    <name evidence="20" type="primary">recQ</name>
    <name evidence="20" type="ORF">V0288_15875</name>
</gene>
<keyword evidence="13" id="KW-0234">DNA repair</keyword>
<comment type="caution">
    <text evidence="20">The sequence shown here is derived from an EMBL/GenBank/DDBJ whole genome shotgun (WGS) entry which is preliminary data.</text>
</comment>
<dbReference type="GO" id="GO:0046872">
    <property type="term" value="F:metal ion binding"/>
    <property type="evidence" value="ECO:0007669"/>
    <property type="project" value="UniProtKB-KW"/>
</dbReference>
<dbReference type="SMART" id="SM00341">
    <property type="entry name" value="HRDC"/>
    <property type="match status" value="1"/>
</dbReference>
<evidence type="ECO:0000256" key="15">
    <source>
        <dbReference type="ARBA" id="ARBA00034617"/>
    </source>
</evidence>
<feature type="domain" description="Helicase ATP-binding" evidence="18">
    <location>
        <begin position="28"/>
        <end position="200"/>
    </location>
</feature>
<dbReference type="GO" id="GO:0043590">
    <property type="term" value="C:bacterial nucleoid"/>
    <property type="evidence" value="ECO:0007669"/>
    <property type="project" value="TreeGrafter"/>
</dbReference>